<dbReference type="Proteomes" id="UP000603865">
    <property type="component" value="Unassembled WGS sequence"/>
</dbReference>
<reference evidence="2" key="1">
    <citation type="journal article" date="2014" name="Int. J. Syst. Evol. Microbiol.">
        <title>Complete genome sequence of Corynebacterium casei LMG S-19264T (=DSM 44701T), isolated from a smear-ripened cheese.</title>
        <authorList>
            <consortium name="US DOE Joint Genome Institute (JGI-PGF)"/>
            <person name="Walter F."/>
            <person name="Albersmeier A."/>
            <person name="Kalinowski J."/>
            <person name="Ruckert C."/>
        </authorList>
    </citation>
    <scope>NUCLEOTIDE SEQUENCE</scope>
    <source>
        <strain evidence="2">JCM 31311</strain>
    </source>
</reference>
<gene>
    <name evidence="2" type="ORF">GCM10008957_37580</name>
</gene>
<feature type="signal peptide" evidence="1">
    <location>
        <begin position="1"/>
        <end position="22"/>
    </location>
</feature>
<evidence type="ECO:0000313" key="2">
    <source>
        <dbReference type="EMBL" id="GGR21784.1"/>
    </source>
</evidence>
<keyword evidence="3" id="KW-1185">Reference proteome</keyword>
<proteinExistence type="predicted"/>
<evidence type="ECO:0000256" key="1">
    <source>
        <dbReference type="SAM" id="SignalP"/>
    </source>
</evidence>
<sequence>MKKMSRLAIMSTSLLFASCAPAVMGSQGAPYVAASATAAAQGMAGQTVYVQYTYNASTFDIDESRFDDLKIDFDTYNQNITGDVRSPENAAPWLEMKPSGLPEGWQISLAQAWVRKNVVKTSTDTKSINVRYYDQVRVIYKITLPLGAVGNKLIELAFTDTGKNVGSTTLFLKGGGL</sequence>
<keyword evidence="1" id="KW-0732">Signal</keyword>
<name>A0A918CGZ4_9DEIO</name>
<protein>
    <recommendedName>
        <fullName evidence="4">Lipoprotein</fullName>
    </recommendedName>
</protein>
<feature type="chain" id="PRO_5036696078" description="Lipoprotein" evidence="1">
    <location>
        <begin position="23"/>
        <end position="177"/>
    </location>
</feature>
<evidence type="ECO:0008006" key="4">
    <source>
        <dbReference type="Google" id="ProtNLM"/>
    </source>
</evidence>
<comment type="caution">
    <text evidence="2">The sequence shown here is derived from an EMBL/GenBank/DDBJ whole genome shotgun (WGS) entry which is preliminary data.</text>
</comment>
<dbReference type="PROSITE" id="PS51257">
    <property type="entry name" value="PROKAR_LIPOPROTEIN"/>
    <property type="match status" value="1"/>
</dbReference>
<reference evidence="2" key="2">
    <citation type="submission" date="2020-09" db="EMBL/GenBank/DDBJ databases">
        <authorList>
            <person name="Sun Q."/>
            <person name="Ohkuma M."/>
        </authorList>
    </citation>
    <scope>NUCLEOTIDE SEQUENCE</scope>
    <source>
        <strain evidence="2">JCM 31311</strain>
    </source>
</reference>
<dbReference type="EMBL" id="BMQL01000027">
    <property type="protein sequence ID" value="GGR21784.1"/>
    <property type="molecule type" value="Genomic_DNA"/>
</dbReference>
<dbReference type="AlphaFoldDB" id="A0A918CGZ4"/>
<organism evidence="2 3">
    <name type="scientific">Deinococcus ruber</name>
    <dbReference type="NCBI Taxonomy" id="1848197"/>
    <lineage>
        <taxon>Bacteria</taxon>
        <taxon>Thermotogati</taxon>
        <taxon>Deinococcota</taxon>
        <taxon>Deinococci</taxon>
        <taxon>Deinococcales</taxon>
        <taxon>Deinococcaceae</taxon>
        <taxon>Deinococcus</taxon>
    </lineage>
</organism>
<evidence type="ECO:0000313" key="3">
    <source>
        <dbReference type="Proteomes" id="UP000603865"/>
    </source>
</evidence>
<accession>A0A918CGZ4</accession>